<dbReference type="PANTHER" id="PTHR11102:SF160">
    <property type="entry name" value="ERAD-ASSOCIATED E3 UBIQUITIN-PROTEIN LIGASE COMPONENT HRD3"/>
    <property type="match status" value="1"/>
</dbReference>
<proteinExistence type="predicted"/>
<dbReference type="RefSeq" id="WP_188746043.1">
    <property type="nucleotide sequence ID" value="NZ_BMIJ01000002.1"/>
</dbReference>
<sequence>MRLVMKLLAPLLFWIAFGLFRSPVLRGSRRRHTLAMKLFRLAADNGNRRALSVYGHLLHFRGEGVANRIQGAIYLQRAAEKGDVKALYQMGRIHEQGFEHHFRVEPEQALRAYRRAAELGHPLALKRMVELCRDGGLGLSPDAQQLSYWQQKQPALPAGK</sequence>
<comment type="caution">
    <text evidence="1">The sequence shown here is derived from an EMBL/GenBank/DDBJ whole genome shotgun (WGS) entry which is preliminary data.</text>
</comment>
<organism evidence="1 2">
    <name type="scientific">Marinobacterium zhoushanense</name>
    <dbReference type="NCBI Taxonomy" id="1679163"/>
    <lineage>
        <taxon>Bacteria</taxon>
        <taxon>Pseudomonadati</taxon>
        <taxon>Pseudomonadota</taxon>
        <taxon>Gammaproteobacteria</taxon>
        <taxon>Oceanospirillales</taxon>
        <taxon>Oceanospirillaceae</taxon>
        <taxon>Marinobacterium</taxon>
    </lineage>
</organism>
<dbReference type="InterPro" id="IPR006597">
    <property type="entry name" value="Sel1-like"/>
</dbReference>
<name>A0ABQ1K2S8_9GAMM</name>
<dbReference type="PANTHER" id="PTHR11102">
    <property type="entry name" value="SEL-1-LIKE PROTEIN"/>
    <property type="match status" value="1"/>
</dbReference>
<evidence type="ECO:0008006" key="3">
    <source>
        <dbReference type="Google" id="ProtNLM"/>
    </source>
</evidence>
<dbReference type="Proteomes" id="UP000629025">
    <property type="component" value="Unassembled WGS sequence"/>
</dbReference>
<evidence type="ECO:0000313" key="2">
    <source>
        <dbReference type="Proteomes" id="UP000629025"/>
    </source>
</evidence>
<dbReference type="Pfam" id="PF08238">
    <property type="entry name" value="Sel1"/>
    <property type="match status" value="3"/>
</dbReference>
<dbReference type="SMART" id="SM00671">
    <property type="entry name" value="SEL1"/>
    <property type="match status" value="2"/>
</dbReference>
<dbReference type="EMBL" id="BMIJ01000002">
    <property type="protein sequence ID" value="GGB86259.1"/>
    <property type="molecule type" value="Genomic_DNA"/>
</dbReference>
<dbReference type="InterPro" id="IPR011990">
    <property type="entry name" value="TPR-like_helical_dom_sf"/>
</dbReference>
<dbReference type="Gene3D" id="1.25.40.10">
    <property type="entry name" value="Tetratricopeptide repeat domain"/>
    <property type="match status" value="1"/>
</dbReference>
<accession>A0ABQ1K2S8</accession>
<reference evidence="2" key="1">
    <citation type="journal article" date="2019" name="Int. J. Syst. Evol. Microbiol.">
        <title>The Global Catalogue of Microorganisms (GCM) 10K type strain sequencing project: providing services to taxonomists for standard genome sequencing and annotation.</title>
        <authorList>
            <consortium name="The Broad Institute Genomics Platform"/>
            <consortium name="The Broad Institute Genome Sequencing Center for Infectious Disease"/>
            <person name="Wu L."/>
            <person name="Ma J."/>
        </authorList>
    </citation>
    <scope>NUCLEOTIDE SEQUENCE [LARGE SCALE GENOMIC DNA]</scope>
    <source>
        <strain evidence="2">CGMCC 1.15341</strain>
    </source>
</reference>
<dbReference type="InterPro" id="IPR050767">
    <property type="entry name" value="Sel1_AlgK"/>
</dbReference>
<protein>
    <recommendedName>
        <fullName evidence="3">Sel1 repeat-containing protein</fullName>
    </recommendedName>
</protein>
<evidence type="ECO:0000313" key="1">
    <source>
        <dbReference type="EMBL" id="GGB86259.1"/>
    </source>
</evidence>
<dbReference type="SUPFAM" id="SSF81901">
    <property type="entry name" value="HCP-like"/>
    <property type="match status" value="1"/>
</dbReference>
<keyword evidence="2" id="KW-1185">Reference proteome</keyword>
<gene>
    <name evidence="1" type="ORF">GCM10011352_10200</name>
</gene>